<name>D3RQ39_ALLVD</name>
<dbReference type="InterPro" id="IPR001533">
    <property type="entry name" value="Pterin_deHydtase"/>
</dbReference>
<comment type="catalytic activity">
    <reaction evidence="1">
        <text>(4aS,6R)-4a-hydroxy-L-erythro-5,6,7,8-tetrahydrobiopterin = (6R)-L-erythro-6,7-dihydrobiopterin + H2O</text>
        <dbReference type="Rhea" id="RHEA:11920"/>
        <dbReference type="ChEBI" id="CHEBI:15377"/>
        <dbReference type="ChEBI" id="CHEBI:15642"/>
        <dbReference type="ChEBI" id="CHEBI:43120"/>
        <dbReference type="EC" id="4.2.1.96"/>
    </reaction>
</comment>
<organism evidence="5 6">
    <name type="scientific">Allochromatium vinosum (strain ATCC 17899 / DSM 180 / NBRC 103801 / NCIMB 10441 / D)</name>
    <name type="common">Chromatium vinosum</name>
    <dbReference type="NCBI Taxonomy" id="572477"/>
    <lineage>
        <taxon>Bacteria</taxon>
        <taxon>Pseudomonadati</taxon>
        <taxon>Pseudomonadota</taxon>
        <taxon>Gammaproteobacteria</taxon>
        <taxon>Chromatiales</taxon>
        <taxon>Chromatiaceae</taxon>
        <taxon>Allochromatium</taxon>
    </lineage>
</organism>
<dbReference type="EC" id="4.2.1.96" evidence="3"/>
<dbReference type="HOGENOM" id="CLU_179139_0_0_6"/>
<dbReference type="SUPFAM" id="SSF55248">
    <property type="entry name" value="PCD-like"/>
    <property type="match status" value="1"/>
</dbReference>
<dbReference type="Gene3D" id="3.30.1360.20">
    <property type="entry name" value="Transcriptional coactivator/pterin dehydratase"/>
    <property type="match status" value="1"/>
</dbReference>
<dbReference type="eggNOG" id="COG2154">
    <property type="taxonomic scope" value="Bacteria"/>
</dbReference>
<comment type="similarity">
    <text evidence="2">Belongs to the pterin-4-alpha-carbinolamine dehydratase family.</text>
</comment>
<evidence type="ECO:0000256" key="3">
    <source>
        <dbReference type="ARBA" id="ARBA00013252"/>
    </source>
</evidence>
<dbReference type="GO" id="GO:0006729">
    <property type="term" value="P:tetrahydrobiopterin biosynthetic process"/>
    <property type="evidence" value="ECO:0007669"/>
    <property type="project" value="InterPro"/>
</dbReference>
<dbReference type="RefSeq" id="WP_012971918.1">
    <property type="nucleotide sequence ID" value="NC_013851.1"/>
</dbReference>
<accession>D3RQ39</accession>
<dbReference type="Proteomes" id="UP000001441">
    <property type="component" value="Chromosome"/>
</dbReference>
<evidence type="ECO:0000256" key="2">
    <source>
        <dbReference type="ARBA" id="ARBA00006472"/>
    </source>
</evidence>
<dbReference type="KEGG" id="alv:Alvin_2741"/>
<reference evidence="5 6" key="1">
    <citation type="journal article" date="2011" name="Stand. Genomic Sci.">
        <title>Complete genome sequence of Allochromatium vinosum DSM 180(T).</title>
        <authorList>
            <person name="Weissgerber T."/>
            <person name="Zigann R."/>
            <person name="Bruce D."/>
            <person name="Chang Y.J."/>
            <person name="Detter J.C."/>
            <person name="Han C."/>
            <person name="Hauser L."/>
            <person name="Jeffries C.D."/>
            <person name="Land M."/>
            <person name="Munk A.C."/>
            <person name="Tapia R."/>
            <person name="Dahl C."/>
        </authorList>
    </citation>
    <scope>NUCLEOTIDE SEQUENCE [LARGE SCALE GENOMIC DNA]</scope>
    <source>
        <strain evidence="6">ATCC 17899 / DSM 180 / NBRC 103801 / NCIMB 10441 / D</strain>
    </source>
</reference>
<dbReference type="AlphaFoldDB" id="D3RQ39"/>
<proteinExistence type="inferred from homology"/>
<evidence type="ECO:0000313" key="5">
    <source>
        <dbReference type="EMBL" id="ADC63650.1"/>
    </source>
</evidence>
<evidence type="ECO:0000256" key="4">
    <source>
        <dbReference type="ARBA" id="ARBA00023239"/>
    </source>
</evidence>
<dbReference type="GO" id="GO:0008124">
    <property type="term" value="F:4-alpha-hydroxytetrahydrobiopterin dehydratase activity"/>
    <property type="evidence" value="ECO:0007669"/>
    <property type="project" value="UniProtKB-EC"/>
</dbReference>
<keyword evidence="6" id="KW-1185">Reference proteome</keyword>
<dbReference type="STRING" id="572477.Alvin_2741"/>
<dbReference type="Pfam" id="PF01329">
    <property type="entry name" value="Pterin_4a"/>
    <property type="match status" value="1"/>
</dbReference>
<dbReference type="EMBL" id="CP001896">
    <property type="protein sequence ID" value="ADC63650.1"/>
    <property type="molecule type" value="Genomic_DNA"/>
</dbReference>
<protein>
    <recommendedName>
        <fullName evidence="3">4a-hydroxytetrahydrobiopterin dehydratase</fullName>
        <ecNumber evidence="3">4.2.1.96</ecNumber>
    </recommendedName>
</protein>
<dbReference type="OrthoDB" id="5297462at2"/>
<dbReference type="InterPro" id="IPR036428">
    <property type="entry name" value="PCD_sf"/>
</dbReference>
<sequence length="101" mass="11549">MNATSTTWQHRERPLRLERRLDFADYARTRDFLEAVAKASEATGVYPDISFGRTYVNITIHTEPPATDIDPERTAFAERVDALFASEYDRRPSEPPCSIPC</sequence>
<keyword evidence="4" id="KW-0456">Lyase</keyword>
<gene>
    <name evidence="5" type="ordered locus">Alvin_2741</name>
</gene>
<evidence type="ECO:0000313" key="6">
    <source>
        <dbReference type="Proteomes" id="UP000001441"/>
    </source>
</evidence>
<evidence type="ECO:0000256" key="1">
    <source>
        <dbReference type="ARBA" id="ARBA00001554"/>
    </source>
</evidence>